<name>A0ABT5LW14_9GAMM</name>
<dbReference type="Proteomes" id="UP001220225">
    <property type="component" value="Unassembled WGS sequence"/>
</dbReference>
<proteinExistence type="predicted"/>
<evidence type="ECO:0000313" key="2">
    <source>
        <dbReference type="Proteomes" id="UP001220225"/>
    </source>
</evidence>
<sequence length="78" mass="8800">MLGVIHLWVQDSCDQYIGVSDSVKKQGQRGNFIKECGTIPFLQSQNDTEFSATLKLDGQRQKNLIAGKINTFPMKVRK</sequence>
<comment type="caution">
    <text evidence="1">The sequence shown here is derived from an EMBL/GenBank/DDBJ whole genome shotgun (WGS) entry which is preliminary data.</text>
</comment>
<evidence type="ECO:0000313" key="1">
    <source>
        <dbReference type="EMBL" id="MDC9598612.1"/>
    </source>
</evidence>
<gene>
    <name evidence="1" type="ORF">PSI14_17695</name>
</gene>
<keyword evidence="2" id="KW-1185">Reference proteome</keyword>
<organism evidence="1 2">
    <name type="scientific">Xenorhabdus anantnagensis</name>
    <dbReference type="NCBI Taxonomy" id="3025875"/>
    <lineage>
        <taxon>Bacteria</taxon>
        <taxon>Pseudomonadati</taxon>
        <taxon>Pseudomonadota</taxon>
        <taxon>Gammaproteobacteria</taxon>
        <taxon>Enterobacterales</taxon>
        <taxon>Morganellaceae</taxon>
        <taxon>Xenorhabdus</taxon>
    </lineage>
</organism>
<reference evidence="1 2" key="1">
    <citation type="submission" date="2023-02" db="EMBL/GenBank/DDBJ databases">
        <title>Entomopathogenic bacteria.</title>
        <authorList>
            <person name="Machado R.A."/>
        </authorList>
    </citation>
    <scope>NUCLEOTIDE SEQUENCE [LARGE SCALE GENOMIC DNA]</scope>
    <source>
        <strain evidence="1 2">XENO-2</strain>
    </source>
</reference>
<dbReference type="EMBL" id="JAQRFN010000034">
    <property type="protein sequence ID" value="MDC9598612.1"/>
    <property type="molecule type" value="Genomic_DNA"/>
</dbReference>
<accession>A0ABT5LW14</accession>
<protein>
    <submittedName>
        <fullName evidence="1">Uncharacterized protein</fullName>
    </submittedName>
</protein>